<feature type="region of interest" description="Disordered" evidence="6">
    <location>
        <begin position="1"/>
        <end position="31"/>
    </location>
</feature>
<dbReference type="Pfam" id="PF00520">
    <property type="entry name" value="Ion_trans"/>
    <property type="match status" value="1"/>
</dbReference>
<evidence type="ECO:0000313" key="10">
    <source>
        <dbReference type="Proteomes" id="UP000604046"/>
    </source>
</evidence>
<dbReference type="Gene3D" id="1.10.238.10">
    <property type="entry name" value="EF-hand"/>
    <property type="match status" value="1"/>
</dbReference>
<keyword evidence="10" id="KW-1185">Reference proteome</keyword>
<feature type="domain" description="EF-hand" evidence="8">
    <location>
        <begin position="365"/>
        <end position="400"/>
    </location>
</feature>
<name>A0A812J7D7_9DINO</name>
<protein>
    <submittedName>
        <fullName evidence="9">CACNA1E protein</fullName>
    </submittedName>
</protein>
<feature type="transmembrane region" description="Helical" evidence="7">
    <location>
        <begin position="62"/>
        <end position="81"/>
    </location>
</feature>
<dbReference type="SMART" id="SM00054">
    <property type="entry name" value="EFh"/>
    <property type="match status" value="2"/>
</dbReference>
<proteinExistence type="predicted"/>
<dbReference type="AlphaFoldDB" id="A0A812J7D7"/>
<dbReference type="InterPro" id="IPR018247">
    <property type="entry name" value="EF_Hand_1_Ca_BS"/>
</dbReference>
<dbReference type="PANTHER" id="PTHR10037:SF62">
    <property type="entry name" value="SODIUM CHANNEL PROTEIN 60E"/>
    <property type="match status" value="1"/>
</dbReference>
<dbReference type="PROSITE" id="PS00018">
    <property type="entry name" value="EF_HAND_1"/>
    <property type="match status" value="2"/>
</dbReference>
<feature type="transmembrane region" description="Helical" evidence="7">
    <location>
        <begin position="274"/>
        <end position="297"/>
    </location>
</feature>
<feature type="transmembrane region" description="Helical" evidence="7">
    <location>
        <begin position="93"/>
        <end position="116"/>
    </location>
</feature>
<dbReference type="PROSITE" id="PS50222">
    <property type="entry name" value="EF_HAND_2"/>
    <property type="match status" value="2"/>
</dbReference>
<dbReference type="GO" id="GO:0086010">
    <property type="term" value="P:membrane depolarization during action potential"/>
    <property type="evidence" value="ECO:0007669"/>
    <property type="project" value="TreeGrafter"/>
</dbReference>
<dbReference type="InterPro" id="IPR027359">
    <property type="entry name" value="Volt_channel_dom_sf"/>
</dbReference>
<evidence type="ECO:0000256" key="1">
    <source>
        <dbReference type="ARBA" id="ARBA00004141"/>
    </source>
</evidence>
<evidence type="ECO:0000256" key="3">
    <source>
        <dbReference type="ARBA" id="ARBA00022837"/>
    </source>
</evidence>
<dbReference type="Gene3D" id="1.10.287.70">
    <property type="match status" value="1"/>
</dbReference>
<dbReference type="InterPro" id="IPR043203">
    <property type="entry name" value="VGCC_Ca_Na"/>
</dbReference>
<dbReference type="PANTHER" id="PTHR10037">
    <property type="entry name" value="VOLTAGE-GATED CATION CHANNEL CALCIUM AND SODIUM"/>
    <property type="match status" value="1"/>
</dbReference>
<keyword evidence="4 7" id="KW-1133">Transmembrane helix</keyword>
<dbReference type="Proteomes" id="UP000604046">
    <property type="component" value="Unassembled WGS sequence"/>
</dbReference>
<feature type="transmembrane region" description="Helical" evidence="7">
    <location>
        <begin position="183"/>
        <end position="214"/>
    </location>
</feature>
<dbReference type="GO" id="GO:0005509">
    <property type="term" value="F:calcium ion binding"/>
    <property type="evidence" value="ECO:0007669"/>
    <property type="project" value="InterPro"/>
</dbReference>
<dbReference type="InterPro" id="IPR011992">
    <property type="entry name" value="EF-hand-dom_pair"/>
</dbReference>
<reference evidence="9" key="1">
    <citation type="submission" date="2021-02" db="EMBL/GenBank/DDBJ databases">
        <authorList>
            <person name="Dougan E. K."/>
            <person name="Rhodes N."/>
            <person name="Thang M."/>
            <person name="Chan C."/>
        </authorList>
    </citation>
    <scope>NUCLEOTIDE SEQUENCE</scope>
</reference>
<keyword evidence="2 7" id="KW-0812">Transmembrane</keyword>
<evidence type="ECO:0000259" key="8">
    <source>
        <dbReference type="PROSITE" id="PS50222"/>
    </source>
</evidence>
<evidence type="ECO:0000256" key="4">
    <source>
        <dbReference type="ARBA" id="ARBA00022989"/>
    </source>
</evidence>
<evidence type="ECO:0000256" key="6">
    <source>
        <dbReference type="SAM" id="MobiDB-lite"/>
    </source>
</evidence>
<dbReference type="SUPFAM" id="SSF81324">
    <property type="entry name" value="Voltage-gated potassium channels"/>
    <property type="match status" value="1"/>
</dbReference>
<keyword evidence="5 7" id="KW-0472">Membrane</keyword>
<comment type="caution">
    <text evidence="9">The sequence shown here is derived from an EMBL/GenBank/DDBJ whole genome shotgun (WGS) entry which is preliminary data.</text>
</comment>
<dbReference type="InterPro" id="IPR002048">
    <property type="entry name" value="EF_hand_dom"/>
</dbReference>
<keyword evidence="3" id="KW-0106">Calcium</keyword>
<organism evidence="9 10">
    <name type="scientific">Symbiodinium natans</name>
    <dbReference type="NCBI Taxonomy" id="878477"/>
    <lineage>
        <taxon>Eukaryota</taxon>
        <taxon>Sar</taxon>
        <taxon>Alveolata</taxon>
        <taxon>Dinophyceae</taxon>
        <taxon>Suessiales</taxon>
        <taxon>Symbiodiniaceae</taxon>
        <taxon>Symbiodinium</taxon>
    </lineage>
</organism>
<gene>
    <name evidence="9" type="primary">CACNA1E</name>
    <name evidence="9" type="ORF">SNAT2548_LOCUS5724</name>
</gene>
<dbReference type="CDD" id="cd00051">
    <property type="entry name" value="EFh"/>
    <property type="match status" value="1"/>
</dbReference>
<evidence type="ECO:0000256" key="7">
    <source>
        <dbReference type="SAM" id="Phobius"/>
    </source>
</evidence>
<dbReference type="EMBL" id="CAJNDS010000369">
    <property type="protein sequence ID" value="CAE7198428.1"/>
    <property type="molecule type" value="Genomic_DNA"/>
</dbReference>
<sequence>MAQTGNEALDGATQDFSDPTDPRAGSKSHHKKMKLAGSFVHSTEPRDHHCARLRKLLGSIHLANIMALVVLVDAYCTCVDIDARAEGVHTPDIFTTLSTMCLMMYTLEAAALLLAFGPRQFFSDWIGTLDVIIVSCGWAEKVITAAAMVGSIGFRTAVLRALRLVRIVRLLRSLKRIRALKELYKLALMMATCFKALLWCFLLCFMVMTVWAMLMVEVVSPYVRGMSVFSSCPQCTRAVSSVMDANLLLFKTVIAGDSWGEVAVPVMQEYPGTAIIFIGSLLSLVFGVLNLIVAVVVDTFADARQHDVQSLAEEMEVEIDHDRTILAKLFKRMDKDGSGQLTLSELIEGACRDPAFQSRLRVMDIDEQDLEQLFRMIDQDGSGTVEVSEFIGPLSRWAHDSKTAPRFIKYNLLQSMHLQEELHDIAAEGFQEMAARIDDLTGMVEKLAVVKLAEPEHAEAPKEQRLSPGTAERQTSEGAEAPTEDLEACETQAPIHTVEPGIHQPQCSPQPMTLLAATSAQKGGGDVNVAMIEAKLASAMARLEGKLDQMLSGGRSPVDSQVLHPMLPGSRGHSPADPQMSQERQVVASIDMGVFHAERGRRKGAKKTRNVDAFQKMYMDAGQSNADEHERDPRDPSIAALLPDFQFLPHMPNLPTLPNRPSIRL</sequence>
<dbReference type="Gene3D" id="1.20.120.350">
    <property type="entry name" value="Voltage-gated potassium channels. Chain C"/>
    <property type="match status" value="1"/>
</dbReference>
<feature type="domain" description="EF-hand" evidence="8">
    <location>
        <begin position="321"/>
        <end position="356"/>
    </location>
</feature>
<feature type="region of interest" description="Disordered" evidence="6">
    <location>
        <begin position="455"/>
        <end position="487"/>
    </location>
</feature>
<evidence type="ECO:0000256" key="2">
    <source>
        <dbReference type="ARBA" id="ARBA00022692"/>
    </source>
</evidence>
<dbReference type="Pfam" id="PF13499">
    <property type="entry name" value="EF-hand_7"/>
    <property type="match status" value="1"/>
</dbReference>
<accession>A0A812J7D7</accession>
<evidence type="ECO:0000313" key="9">
    <source>
        <dbReference type="EMBL" id="CAE7198428.1"/>
    </source>
</evidence>
<dbReference type="GO" id="GO:0005248">
    <property type="term" value="F:voltage-gated sodium channel activity"/>
    <property type="evidence" value="ECO:0007669"/>
    <property type="project" value="TreeGrafter"/>
</dbReference>
<dbReference type="InterPro" id="IPR005821">
    <property type="entry name" value="Ion_trans_dom"/>
</dbReference>
<feature type="compositionally biased region" description="Basic and acidic residues" evidence="6">
    <location>
        <begin position="455"/>
        <end position="465"/>
    </location>
</feature>
<dbReference type="SUPFAM" id="SSF47473">
    <property type="entry name" value="EF-hand"/>
    <property type="match status" value="1"/>
</dbReference>
<evidence type="ECO:0000256" key="5">
    <source>
        <dbReference type="ARBA" id="ARBA00023136"/>
    </source>
</evidence>
<dbReference type="OrthoDB" id="444540at2759"/>
<comment type="subcellular location">
    <subcellularLocation>
        <location evidence="1">Membrane</location>
        <topology evidence="1">Multi-pass membrane protein</topology>
    </subcellularLocation>
</comment>
<dbReference type="GO" id="GO:0001518">
    <property type="term" value="C:voltage-gated sodium channel complex"/>
    <property type="evidence" value="ECO:0007669"/>
    <property type="project" value="TreeGrafter"/>
</dbReference>